<dbReference type="EC" id="3.1.-.-" evidence="10"/>
<comment type="similarity">
    <text evidence="10">Belongs to the CRISPR-associated endonuclease Cas1 family.</text>
</comment>
<dbReference type="InterPro" id="IPR042206">
    <property type="entry name" value="CRISPR-assoc_Cas1_C"/>
</dbReference>
<evidence type="ECO:0000256" key="5">
    <source>
        <dbReference type="ARBA" id="ARBA00022842"/>
    </source>
</evidence>
<evidence type="ECO:0000313" key="12">
    <source>
        <dbReference type="Proteomes" id="UP000050430"/>
    </source>
</evidence>
<dbReference type="GO" id="GO:0016787">
    <property type="term" value="F:hydrolase activity"/>
    <property type="evidence" value="ECO:0007669"/>
    <property type="project" value="UniProtKB-KW"/>
</dbReference>
<dbReference type="InterPro" id="IPR042211">
    <property type="entry name" value="CRISPR-assoc_Cas1_N"/>
</dbReference>
<dbReference type="EMBL" id="LGCK01000011">
    <property type="protein sequence ID" value="KPL71289.1"/>
    <property type="molecule type" value="Genomic_DNA"/>
</dbReference>
<dbReference type="Pfam" id="PF01867">
    <property type="entry name" value="Cas_Cas1"/>
    <property type="match status" value="1"/>
</dbReference>
<proteinExistence type="inferred from homology"/>
<dbReference type="STRING" id="229920.ADM99_11310"/>
<comment type="caution">
    <text evidence="11">The sequence shown here is derived from an EMBL/GenBank/DDBJ whole genome shotgun (WGS) entry which is preliminary data.</text>
</comment>
<evidence type="ECO:0000256" key="8">
    <source>
        <dbReference type="ARBA" id="ARBA00023211"/>
    </source>
</evidence>
<dbReference type="PATRIC" id="fig|229920.5.peg.3463"/>
<dbReference type="AlphaFoldDB" id="A0A0P6XPU2"/>
<keyword evidence="1 10" id="KW-0540">Nuclease</keyword>
<protein>
    <recommendedName>
        <fullName evidence="10">CRISPR-associated endonuclease Cas1</fullName>
        <ecNumber evidence="10">3.1.-.-</ecNumber>
    </recommendedName>
</protein>
<dbReference type="NCBIfam" id="TIGR00287">
    <property type="entry name" value="cas1"/>
    <property type="match status" value="1"/>
</dbReference>
<dbReference type="GO" id="GO:0003677">
    <property type="term" value="F:DNA binding"/>
    <property type="evidence" value="ECO:0007669"/>
    <property type="project" value="UniProtKB-KW"/>
</dbReference>
<dbReference type="GO" id="GO:0004519">
    <property type="term" value="F:endonuclease activity"/>
    <property type="evidence" value="ECO:0007669"/>
    <property type="project" value="UniProtKB-UniRule"/>
</dbReference>
<sequence length="336" mass="37763">MPPVYVVQQNSRIRIRNRRLQVENGEEDNAEVLTSIPLAQVDQVVLFGNISLTTPAINALLEKESDVVFLTSDGDFRGRLVGAVTPHVPLRRAQYEHTGNPEFVLQTAKGILNAKVSHQRTLLMRHMRDFPDPVIASAIDQLGNCLLSISRKNTLSSLLGLEGATTAGYFSGYRRFFSSEWNFNDRNRRPPADPVNVLLSFGYTLLAQIANGAIQTVGMDPFAGIYHQVAYNRPALALDLMEEFRPVVDGVVMWCCRSGQITPADFSPGPDEKPVILNQQGCRRFIAAFEERMDKPYTHPIAKQRLPIRQCVIEQARQLARRFQENRPGYQGMGFH</sequence>
<comment type="function">
    <text evidence="10">CRISPR (clustered regularly interspaced short palindromic repeat), is an adaptive immune system that provides protection against mobile genetic elements (viruses, transposable elements and conjugative plasmids). CRISPR clusters contain spacers, sequences complementary to antecedent mobile elements, and target invading nucleic acids. CRISPR clusters are transcribed and processed into CRISPR RNA (crRNA). Acts as a dsDNA endonuclease. Involved in the integration of spacer DNA into the CRISPR cassette.</text>
</comment>
<dbReference type="GO" id="GO:0046872">
    <property type="term" value="F:metal ion binding"/>
    <property type="evidence" value="ECO:0007669"/>
    <property type="project" value="UniProtKB-UniRule"/>
</dbReference>
<evidence type="ECO:0000313" key="11">
    <source>
        <dbReference type="EMBL" id="KPL71289.1"/>
    </source>
</evidence>
<reference evidence="11 12" key="1">
    <citation type="submission" date="2015-07" db="EMBL/GenBank/DDBJ databases">
        <title>Genome sequence of Leptolinea tardivitalis DSM 16556.</title>
        <authorList>
            <person name="Hemp J."/>
            <person name="Ward L.M."/>
            <person name="Pace L.A."/>
            <person name="Fischer W.W."/>
        </authorList>
    </citation>
    <scope>NUCLEOTIDE SEQUENCE [LARGE SCALE GENOMIC DNA]</scope>
    <source>
        <strain evidence="11 12">YMTK-2</strain>
    </source>
</reference>
<comment type="subunit">
    <text evidence="9 10">Homodimer, forms a heterotetramer with a Cas2 homodimer.</text>
</comment>
<dbReference type="InterPro" id="IPR002729">
    <property type="entry name" value="CRISPR-assoc_Cas1"/>
</dbReference>
<organism evidence="11 12">
    <name type="scientific">Leptolinea tardivitalis</name>
    <dbReference type="NCBI Taxonomy" id="229920"/>
    <lineage>
        <taxon>Bacteria</taxon>
        <taxon>Bacillati</taxon>
        <taxon>Chloroflexota</taxon>
        <taxon>Anaerolineae</taxon>
        <taxon>Anaerolineales</taxon>
        <taxon>Anaerolineaceae</taxon>
        <taxon>Leptolinea</taxon>
    </lineage>
</organism>
<evidence type="ECO:0000256" key="7">
    <source>
        <dbReference type="ARBA" id="ARBA00023125"/>
    </source>
</evidence>
<feature type="binding site" evidence="10">
    <location>
        <position position="162"/>
    </location>
    <ligand>
        <name>Mn(2+)</name>
        <dbReference type="ChEBI" id="CHEBI:29035"/>
    </ligand>
</feature>
<dbReference type="CDD" id="cd09634">
    <property type="entry name" value="Cas1_I-II-III"/>
    <property type="match status" value="1"/>
</dbReference>
<dbReference type="Gene3D" id="3.100.10.20">
    <property type="entry name" value="CRISPR-associated endonuclease Cas1, N-terminal domain"/>
    <property type="match status" value="1"/>
</dbReference>
<keyword evidence="6 10" id="KW-0051">Antiviral defense</keyword>
<feature type="binding site" evidence="10">
    <location>
        <position position="227"/>
    </location>
    <ligand>
        <name>Mn(2+)</name>
        <dbReference type="ChEBI" id="CHEBI:29035"/>
    </ligand>
</feature>
<dbReference type="Gene3D" id="1.20.120.920">
    <property type="entry name" value="CRISPR-associated endonuclease Cas1, C-terminal domain"/>
    <property type="match status" value="1"/>
</dbReference>
<keyword evidence="2 10" id="KW-0479">Metal-binding</keyword>
<keyword evidence="5 10" id="KW-0460">Magnesium</keyword>
<evidence type="ECO:0000256" key="6">
    <source>
        <dbReference type="ARBA" id="ARBA00023118"/>
    </source>
</evidence>
<evidence type="ECO:0000256" key="4">
    <source>
        <dbReference type="ARBA" id="ARBA00022801"/>
    </source>
</evidence>
<evidence type="ECO:0000256" key="9">
    <source>
        <dbReference type="ARBA" id="ARBA00038592"/>
    </source>
</evidence>
<gene>
    <name evidence="10" type="primary">cas1</name>
    <name evidence="11" type="ORF">ADM99_11310</name>
</gene>
<dbReference type="GO" id="GO:0051607">
    <property type="term" value="P:defense response to virus"/>
    <property type="evidence" value="ECO:0007669"/>
    <property type="project" value="UniProtKB-UniRule"/>
</dbReference>
<dbReference type="PANTHER" id="PTHR34353:SF2">
    <property type="entry name" value="CRISPR-ASSOCIATED ENDONUCLEASE CAS1 1"/>
    <property type="match status" value="1"/>
</dbReference>
<keyword evidence="8 10" id="KW-0464">Manganese</keyword>
<keyword evidence="3 10" id="KW-0255">Endonuclease</keyword>
<dbReference type="OrthoDB" id="9803119at2"/>
<keyword evidence="4 10" id="KW-0378">Hydrolase</keyword>
<evidence type="ECO:0000256" key="1">
    <source>
        <dbReference type="ARBA" id="ARBA00022722"/>
    </source>
</evidence>
<accession>A0A0P6XPU2</accession>
<comment type="cofactor">
    <cofactor evidence="10">
        <name>Mg(2+)</name>
        <dbReference type="ChEBI" id="CHEBI:18420"/>
    </cofactor>
    <cofactor evidence="10">
        <name>Mn(2+)</name>
        <dbReference type="ChEBI" id="CHEBI:29035"/>
    </cofactor>
</comment>
<evidence type="ECO:0000256" key="10">
    <source>
        <dbReference type="HAMAP-Rule" id="MF_01470"/>
    </source>
</evidence>
<dbReference type="RefSeq" id="WP_062423408.1">
    <property type="nucleotide sequence ID" value="NZ_BBYA01000015.1"/>
</dbReference>
<dbReference type="PANTHER" id="PTHR34353">
    <property type="entry name" value="CRISPR-ASSOCIATED ENDONUCLEASE CAS1 1"/>
    <property type="match status" value="1"/>
</dbReference>
<keyword evidence="12" id="KW-1185">Reference proteome</keyword>
<dbReference type="GO" id="GO:0043571">
    <property type="term" value="P:maintenance of CRISPR repeat elements"/>
    <property type="evidence" value="ECO:0007669"/>
    <property type="project" value="UniProtKB-UniRule"/>
</dbReference>
<keyword evidence="7 10" id="KW-0238">DNA-binding</keyword>
<dbReference type="HAMAP" id="MF_01470">
    <property type="entry name" value="Cas1"/>
    <property type="match status" value="1"/>
</dbReference>
<name>A0A0P6XPU2_9CHLR</name>
<dbReference type="InterPro" id="IPR050646">
    <property type="entry name" value="Cas1"/>
</dbReference>
<dbReference type="Proteomes" id="UP000050430">
    <property type="component" value="Unassembled WGS sequence"/>
</dbReference>
<evidence type="ECO:0000256" key="3">
    <source>
        <dbReference type="ARBA" id="ARBA00022759"/>
    </source>
</evidence>
<feature type="binding site" evidence="10">
    <location>
        <position position="242"/>
    </location>
    <ligand>
        <name>Mn(2+)</name>
        <dbReference type="ChEBI" id="CHEBI:29035"/>
    </ligand>
</feature>
<evidence type="ECO:0000256" key="2">
    <source>
        <dbReference type="ARBA" id="ARBA00022723"/>
    </source>
</evidence>